<proteinExistence type="predicted"/>
<feature type="domain" description="Glycosyl transferase family 1" evidence="1">
    <location>
        <begin position="194"/>
        <end position="349"/>
    </location>
</feature>
<dbReference type="Proteomes" id="UP000051717">
    <property type="component" value="Unassembled WGS sequence"/>
</dbReference>
<accession>A0A0S8GE77</accession>
<feature type="domain" description="Glycosyltransferase subfamily 4-like N-terminal" evidence="2">
    <location>
        <begin position="11"/>
        <end position="176"/>
    </location>
</feature>
<evidence type="ECO:0000259" key="1">
    <source>
        <dbReference type="Pfam" id="PF00534"/>
    </source>
</evidence>
<dbReference type="InterPro" id="IPR050194">
    <property type="entry name" value="Glycosyltransferase_grp1"/>
</dbReference>
<dbReference type="Pfam" id="PF13439">
    <property type="entry name" value="Glyco_transf_4"/>
    <property type="match status" value="1"/>
</dbReference>
<protein>
    <submittedName>
        <fullName evidence="3">N-acetyl-alpha-D-glucosaminyl L-malate synthase</fullName>
    </submittedName>
</protein>
<dbReference type="AlphaFoldDB" id="A0A0S8GE77"/>
<gene>
    <name evidence="3" type="ORF">AMJ82_02665</name>
</gene>
<dbReference type="SUPFAM" id="SSF53756">
    <property type="entry name" value="UDP-Glycosyltransferase/glycogen phosphorylase"/>
    <property type="match status" value="1"/>
</dbReference>
<dbReference type="InterPro" id="IPR023881">
    <property type="entry name" value="Thiol_BshA"/>
</dbReference>
<dbReference type="PANTHER" id="PTHR45947:SF3">
    <property type="entry name" value="SULFOQUINOVOSYL TRANSFERASE SQD2"/>
    <property type="match status" value="1"/>
</dbReference>
<dbReference type="GO" id="GO:0071793">
    <property type="term" value="P:bacillithiol biosynthetic process"/>
    <property type="evidence" value="ECO:0007669"/>
    <property type="project" value="InterPro"/>
</dbReference>
<dbReference type="NCBIfam" id="TIGR03999">
    <property type="entry name" value="thiol_BshA"/>
    <property type="match status" value="1"/>
</dbReference>
<comment type="caution">
    <text evidence="3">The sequence shown here is derived from an EMBL/GenBank/DDBJ whole genome shotgun (WGS) entry which is preliminary data.</text>
</comment>
<dbReference type="PANTHER" id="PTHR45947">
    <property type="entry name" value="SULFOQUINOVOSYL TRANSFERASE SQD2"/>
    <property type="match status" value="1"/>
</dbReference>
<dbReference type="InterPro" id="IPR001296">
    <property type="entry name" value="Glyco_trans_1"/>
</dbReference>
<dbReference type="GO" id="GO:0016757">
    <property type="term" value="F:glycosyltransferase activity"/>
    <property type="evidence" value="ECO:0007669"/>
    <property type="project" value="InterPro"/>
</dbReference>
<organism evidence="3 4">
    <name type="scientific">candidate division TA06 bacterium SM23_40</name>
    <dbReference type="NCBI Taxonomy" id="1703774"/>
    <lineage>
        <taxon>Bacteria</taxon>
        <taxon>Bacteria division TA06</taxon>
    </lineage>
</organism>
<name>A0A0S8GE77_UNCT6</name>
<evidence type="ECO:0000313" key="3">
    <source>
        <dbReference type="EMBL" id="KPK70596.1"/>
    </source>
</evidence>
<dbReference type="EMBL" id="LJUI01000012">
    <property type="protein sequence ID" value="KPK70596.1"/>
    <property type="molecule type" value="Genomic_DNA"/>
</dbReference>
<evidence type="ECO:0000313" key="4">
    <source>
        <dbReference type="Proteomes" id="UP000051717"/>
    </source>
</evidence>
<evidence type="ECO:0000259" key="2">
    <source>
        <dbReference type="Pfam" id="PF13439"/>
    </source>
</evidence>
<dbReference type="InterPro" id="IPR028098">
    <property type="entry name" value="Glyco_trans_4-like_N"/>
</dbReference>
<dbReference type="Pfam" id="PF00534">
    <property type="entry name" value="Glycos_transf_1"/>
    <property type="match status" value="1"/>
</dbReference>
<reference evidence="3 4" key="1">
    <citation type="journal article" date="2015" name="Microbiome">
        <title>Genomic resolution of linkages in carbon, nitrogen, and sulfur cycling among widespread estuary sediment bacteria.</title>
        <authorList>
            <person name="Baker B.J."/>
            <person name="Lazar C.S."/>
            <person name="Teske A.P."/>
            <person name="Dick G.J."/>
        </authorList>
    </citation>
    <scope>NUCLEOTIDE SEQUENCE [LARGE SCALE GENOMIC DNA]</scope>
    <source>
        <strain evidence="3">SM23_40</strain>
    </source>
</reference>
<sequence>MRIGMTCYPTYGGSGVVASELGKELARRGHLVHFIAYASPQRFGRFEEGIFFHEVEVMSYPLFRYPPYSLALAAKMAEVTQLSDLDLLHVHYAIPHAACAYLARKMIEPRGIKVVTTLHGTDITLVGNDPSFHEITRFSIEKSDGVTAVSDYLRRETITQFHVERDIEVIPNFVDTVQFSRQARRCEREMFASPDERVVMHISNFRPVKRILDVVGMFARVVERLPARLVMVGDGPERVPAERKARELGIGDRVRFLGMQDSIEDLLCFADVYVLPSDQESFGLSALEAMSCEVPVIGTDKGGLVEVVTHGETGYLAPVGAVEEMAGYAISILEDTGKRDEMGKKARQRAKEVFETKLVVPRYETYYERVLGE</sequence>
<dbReference type="Gene3D" id="3.40.50.2000">
    <property type="entry name" value="Glycogen Phosphorylase B"/>
    <property type="match status" value="2"/>
</dbReference>